<reference evidence="7" key="1">
    <citation type="submission" date="2017-04" db="EMBL/GenBank/DDBJ databases">
        <title>Function of individual gut microbiota members based on whole genome sequencing of pure cultures obtained from chicken caecum.</title>
        <authorList>
            <person name="Medvecky M."/>
            <person name="Cejkova D."/>
            <person name="Polansky O."/>
            <person name="Karasova D."/>
            <person name="Kubasova T."/>
            <person name="Cizek A."/>
            <person name="Rychlik I."/>
        </authorList>
    </citation>
    <scope>NUCLEOTIDE SEQUENCE [LARGE SCALE GENOMIC DNA]</scope>
    <source>
        <strain evidence="7">An180</strain>
    </source>
</reference>
<dbReference type="PANTHER" id="PTHR30417:SF1">
    <property type="entry name" value="N-ACETYLMURAMOYL-L-ALANINE AMIDASE AMID"/>
    <property type="match status" value="1"/>
</dbReference>
<organism evidence="6 7">
    <name type="scientific">Butyricicoccus pullicaecorum</name>
    <dbReference type="NCBI Taxonomy" id="501571"/>
    <lineage>
        <taxon>Bacteria</taxon>
        <taxon>Bacillati</taxon>
        <taxon>Bacillota</taxon>
        <taxon>Clostridia</taxon>
        <taxon>Eubacteriales</taxon>
        <taxon>Butyricicoccaceae</taxon>
        <taxon>Butyricicoccus</taxon>
    </lineage>
</organism>
<dbReference type="InterPro" id="IPR002502">
    <property type="entry name" value="Amidase_domain"/>
</dbReference>
<dbReference type="AlphaFoldDB" id="A0A1Y4LCY4"/>
<evidence type="ECO:0000259" key="5">
    <source>
        <dbReference type="SMART" id="SM00644"/>
    </source>
</evidence>
<accession>A0A1Y4LCY4</accession>
<dbReference type="GO" id="GO:0071555">
    <property type="term" value="P:cell wall organization"/>
    <property type="evidence" value="ECO:0007669"/>
    <property type="project" value="UniProtKB-KW"/>
</dbReference>
<dbReference type="SMART" id="SM00644">
    <property type="entry name" value="Ami_2"/>
    <property type="match status" value="1"/>
</dbReference>
<dbReference type="EMBL" id="NFKK01000001">
    <property type="protein sequence ID" value="OUP54547.1"/>
    <property type="molecule type" value="Genomic_DNA"/>
</dbReference>
<dbReference type="InterPro" id="IPR051206">
    <property type="entry name" value="NAMLAA_amidase_2"/>
</dbReference>
<dbReference type="CDD" id="cd06583">
    <property type="entry name" value="PGRP"/>
    <property type="match status" value="1"/>
</dbReference>
<comment type="catalytic activity">
    <reaction evidence="1">
        <text>Hydrolyzes the link between N-acetylmuramoyl residues and L-amino acid residues in certain cell-wall glycopeptides.</text>
        <dbReference type="EC" id="3.5.1.28"/>
    </reaction>
</comment>
<dbReference type="Gene3D" id="3.40.80.10">
    <property type="entry name" value="Peptidoglycan recognition protein-like"/>
    <property type="match status" value="1"/>
</dbReference>
<evidence type="ECO:0000313" key="6">
    <source>
        <dbReference type="EMBL" id="OUP54547.1"/>
    </source>
</evidence>
<dbReference type="RefSeq" id="WP_087369978.1">
    <property type="nucleotide sequence ID" value="NZ_NFKK01000001.1"/>
</dbReference>
<dbReference type="PANTHER" id="PTHR30417">
    <property type="entry name" value="N-ACETYLMURAMOYL-L-ALANINE AMIDASE AMID"/>
    <property type="match status" value="1"/>
</dbReference>
<dbReference type="EC" id="3.5.1.28" evidence="2"/>
<evidence type="ECO:0000313" key="7">
    <source>
        <dbReference type="Proteomes" id="UP000195897"/>
    </source>
</evidence>
<dbReference type="SUPFAM" id="SSF55846">
    <property type="entry name" value="N-acetylmuramoyl-L-alanine amidase-like"/>
    <property type="match status" value="1"/>
</dbReference>
<keyword evidence="4" id="KW-0961">Cell wall biogenesis/degradation</keyword>
<sequence length="222" mass="25149">MTIQTKQCNRVNYGGTRAATRYIVVHYTSNRGDTAKNNVDYFARENVGASAHFFVDEKETWSSVPEACVAWHCGAKSYRHPECRNSNALGVEICMNDKQGKVRQASIDRAVLLVRALMAKYDIPVERVLRHYDVTGKHCPGPMVDDPALWTAFRAKLTQTEQEEEDDMRYKYYDDMPDWAQPTVKKLMDKGYLKGEGDGVLNLSEDTLKVLVVGDRAGLYEA</sequence>
<dbReference type="GO" id="GO:0009254">
    <property type="term" value="P:peptidoglycan turnover"/>
    <property type="evidence" value="ECO:0007669"/>
    <property type="project" value="TreeGrafter"/>
</dbReference>
<protein>
    <recommendedName>
        <fullName evidence="2">N-acetylmuramoyl-L-alanine amidase</fullName>
        <ecNumber evidence="2">3.5.1.28</ecNumber>
    </recommendedName>
</protein>
<dbReference type="Pfam" id="PF01510">
    <property type="entry name" value="Amidase_2"/>
    <property type="match status" value="1"/>
</dbReference>
<evidence type="ECO:0000256" key="2">
    <source>
        <dbReference type="ARBA" id="ARBA00011901"/>
    </source>
</evidence>
<evidence type="ECO:0000256" key="1">
    <source>
        <dbReference type="ARBA" id="ARBA00001561"/>
    </source>
</evidence>
<name>A0A1Y4LCY4_9FIRM</name>
<comment type="caution">
    <text evidence="6">The sequence shown here is derived from an EMBL/GenBank/DDBJ whole genome shotgun (WGS) entry which is preliminary data.</text>
</comment>
<proteinExistence type="predicted"/>
<dbReference type="Proteomes" id="UP000195897">
    <property type="component" value="Unassembled WGS sequence"/>
</dbReference>
<feature type="domain" description="N-acetylmuramoyl-L-alanine amidase" evidence="5">
    <location>
        <begin position="11"/>
        <end position="141"/>
    </location>
</feature>
<evidence type="ECO:0000256" key="4">
    <source>
        <dbReference type="ARBA" id="ARBA00023316"/>
    </source>
</evidence>
<keyword evidence="3" id="KW-0378">Hydrolase</keyword>
<evidence type="ECO:0000256" key="3">
    <source>
        <dbReference type="ARBA" id="ARBA00022801"/>
    </source>
</evidence>
<dbReference type="InterPro" id="IPR036505">
    <property type="entry name" value="Amidase/PGRP_sf"/>
</dbReference>
<dbReference type="GO" id="GO:0008745">
    <property type="term" value="F:N-acetylmuramoyl-L-alanine amidase activity"/>
    <property type="evidence" value="ECO:0007669"/>
    <property type="project" value="UniProtKB-EC"/>
</dbReference>
<dbReference type="GO" id="GO:0009253">
    <property type="term" value="P:peptidoglycan catabolic process"/>
    <property type="evidence" value="ECO:0007669"/>
    <property type="project" value="InterPro"/>
</dbReference>
<gene>
    <name evidence="6" type="ORF">B5F17_01195</name>
</gene>